<organism evidence="1 2">
    <name type="scientific">Nanobdella aerobiophila</name>
    <dbReference type="NCBI Taxonomy" id="2586965"/>
    <lineage>
        <taxon>Archaea</taxon>
        <taxon>Nanobdellota</taxon>
        <taxon>Nanobdellia</taxon>
        <taxon>Nanobdellales</taxon>
        <taxon>Nanobdellaceae</taxon>
        <taxon>Nanobdella</taxon>
    </lineage>
</organism>
<dbReference type="RefSeq" id="WP_258393119.1">
    <property type="nucleotide sequence ID" value="NZ_AP019769.1"/>
</dbReference>
<dbReference type="SUPFAM" id="SSF53187">
    <property type="entry name" value="Zn-dependent exopeptidases"/>
    <property type="match status" value="1"/>
</dbReference>
<keyword evidence="1" id="KW-0645">Protease</keyword>
<dbReference type="EMBL" id="AP019769">
    <property type="protein sequence ID" value="BBL45808.1"/>
    <property type="molecule type" value="Genomic_DNA"/>
</dbReference>
<proteinExistence type="predicted"/>
<dbReference type="GO" id="GO:0004177">
    <property type="term" value="F:aminopeptidase activity"/>
    <property type="evidence" value="ECO:0007669"/>
    <property type="project" value="UniProtKB-KW"/>
</dbReference>
<dbReference type="Proteomes" id="UP001055553">
    <property type="component" value="Chromosome"/>
</dbReference>
<keyword evidence="1" id="KW-0031">Aminopeptidase</keyword>
<accession>A0A915SD00</accession>
<dbReference type="Gene3D" id="3.40.630.10">
    <property type="entry name" value="Zn peptidases"/>
    <property type="match status" value="1"/>
</dbReference>
<reference evidence="2" key="1">
    <citation type="journal article" date="2022" name="Int. J. Syst. Evol. Microbiol.">
        <title>Nanobdella aerobiophila gen. nov., sp. nov., a thermoacidophilic, obligate ectosymbiotic archaeon, and proposal of Nanobdellaceae fam. nov., Nanobdellales ord. nov. and Nanobdellia class. nov.</title>
        <authorList>
            <person name="Kato S."/>
            <person name="Ogasawara A."/>
            <person name="Itoh T."/>
            <person name="Sakai H.D."/>
            <person name="Shimizu M."/>
            <person name="Yuki M."/>
            <person name="Kaneko M."/>
            <person name="Takashina T."/>
            <person name="Ohkuma M."/>
        </authorList>
    </citation>
    <scope>NUCLEOTIDE SEQUENCE [LARGE SCALE GENOMIC DNA]</scope>
    <source>
        <strain evidence="2">MJ1</strain>
    </source>
</reference>
<keyword evidence="2" id="KW-1185">Reference proteome</keyword>
<dbReference type="KEGG" id="naer:MJ1_0663"/>
<keyword evidence="1" id="KW-0378">Hydrolase</keyword>
<evidence type="ECO:0000313" key="1">
    <source>
        <dbReference type="EMBL" id="BBL45808.1"/>
    </source>
</evidence>
<name>A0A915SD00_9ARCH</name>
<evidence type="ECO:0000313" key="2">
    <source>
        <dbReference type="Proteomes" id="UP001055553"/>
    </source>
</evidence>
<protein>
    <submittedName>
        <fullName evidence="1">Aminopeptidase Iap family-like protein</fullName>
    </submittedName>
</protein>
<sequence>MIIKDIINDIENFSPRNNEINLDKVANYIKEKLTGNGIDFNDQYFYVEIPIDKGSYIKLETGEKIIGKANSFYSGSFEDKNIYSSQNIYQDIKIPHINFNQYYNAYSGVIYYDFPVINIKKEDLDKVISSENIEVYVNIDKKLIKTENILVGNINNPKYILFSHFDTIFNGAVDNSSGTALLLYNILDNLINLKESLIVFSGSEELSYDKPYYWGYGYRLFEYEYKKLMHSSKKIIVVDMFGSTKPIMTKEFIKEAFPIMNTDFYDKSIQITESDINTWIKSYHSEADTIDKINNNYLEEAEKLLISIIHK</sequence>
<dbReference type="GeneID" id="74568606"/>
<gene>
    <name evidence="1" type="ORF">MJ1_0663</name>
</gene>
<dbReference type="AlphaFoldDB" id="A0A915SD00"/>